<keyword evidence="3" id="KW-1185">Reference proteome</keyword>
<evidence type="ECO:0000313" key="3">
    <source>
        <dbReference type="Proteomes" id="UP001195483"/>
    </source>
</evidence>
<dbReference type="AlphaFoldDB" id="A0AAE0WFT9"/>
<accession>A0AAE0WFT9</accession>
<sequence length="269" mass="31317">MAQSLKGVEMEEQKMYKNRSFDDDPNFIRSGHLGIKKPEKMQQKLYWFEMKQDINNWVIQCGECAIAKPMQITPRAPLRDMQVGASLDRLTADILGSLISTTRRNSNVLINNKYGKKKTVNQNKMKPYFGDYYFNIDKEDKEHLNDIQQVLSLCILYVYMTTTFKDLQDHGLHFAEQRMAKKYYAIRTNPYFPLEGMDILKYDWDISAKQLGGRKSYPIQAPTPVKSHPSQVTTNRLVQQDVFDDICNIHSLLDMIDVDIMPQMLQQEG</sequence>
<evidence type="ECO:0000259" key="1">
    <source>
        <dbReference type="Pfam" id="PF17921"/>
    </source>
</evidence>
<reference evidence="2" key="1">
    <citation type="journal article" date="2021" name="Genome Biol. Evol.">
        <title>A High-Quality Reference Genome for a Parasitic Bivalve with Doubly Uniparental Inheritance (Bivalvia: Unionida).</title>
        <authorList>
            <person name="Smith C.H."/>
        </authorList>
    </citation>
    <scope>NUCLEOTIDE SEQUENCE</scope>
    <source>
        <strain evidence="2">CHS0354</strain>
    </source>
</reference>
<dbReference type="Pfam" id="PF17921">
    <property type="entry name" value="Integrase_H2C2"/>
    <property type="match status" value="1"/>
</dbReference>
<proteinExistence type="predicted"/>
<name>A0AAE0WFT9_9BIVA</name>
<evidence type="ECO:0000313" key="2">
    <source>
        <dbReference type="EMBL" id="KAK3611552.1"/>
    </source>
</evidence>
<protein>
    <recommendedName>
        <fullName evidence="1">Integrase zinc-binding domain-containing protein</fullName>
    </recommendedName>
</protein>
<dbReference type="EMBL" id="JAEAOA010001017">
    <property type="protein sequence ID" value="KAK3611552.1"/>
    <property type="molecule type" value="Genomic_DNA"/>
</dbReference>
<dbReference type="Proteomes" id="UP001195483">
    <property type="component" value="Unassembled WGS sequence"/>
</dbReference>
<feature type="domain" description="Integrase zinc-binding" evidence="1">
    <location>
        <begin position="30"/>
        <end position="69"/>
    </location>
</feature>
<organism evidence="2 3">
    <name type="scientific">Potamilus streckersoni</name>
    <dbReference type="NCBI Taxonomy" id="2493646"/>
    <lineage>
        <taxon>Eukaryota</taxon>
        <taxon>Metazoa</taxon>
        <taxon>Spiralia</taxon>
        <taxon>Lophotrochozoa</taxon>
        <taxon>Mollusca</taxon>
        <taxon>Bivalvia</taxon>
        <taxon>Autobranchia</taxon>
        <taxon>Heteroconchia</taxon>
        <taxon>Palaeoheterodonta</taxon>
        <taxon>Unionida</taxon>
        <taxon>Unionoidea</taxon>
        <taxon>Unionidae</taxon>
        <taxon>Ambleminae</taxon>
        <taxon>Lampsilini</taxon>
        <taxon>Potamilus</taxon>
    </lineage>
</organism>
<dbReference type="InterPro" id="IPR041588">
    <property type="entry name" value="Integrase_H2C2"/>
</dbReference>
<reference evidence="2" key="3">
    <citation type="submission" date="2023-05" db="EMBL/GenBank/DDBJ databases">
        <authorList>
            <person name="Smith C.H."/>
        </authorList>
    </citation>
    <scope>NUCLEOTIDE SEQUENCE</scope>
    <source>
        <strain evidence="2">CHS0354</strain>
        <tissue evidence="2">Mantle</tissue>
    </source>
</reference>
<gene>
    <name evidence="2" type="ORF">CHS0354_016484</name>
</gene>
<comment type="caution">
    <text evidence="2">The sequence shown here is derived from an EMBL/GenBank/DDBJ whole genome shotgun (WGS) entry which is preliminary data.</text>
</comment>
<reference evidence="2" key="2">
    <citation type="journal article" date="2021" name="Genome Biol. Evol.">
        <title>Developing a high-quality reference genome for a parasitic bivalve with doubly uniparental inheritance (Bivalvia: Unionida).</title>
        <authorList>
            <person name="Smith C.H."/>
        </authorList>
    </citation>
    <scope>NUCLEOTIDE SEQUENCE</scope>
    <source>
        <strain evidence="2">CHS0354</strain>
        <tissue evidence="2">Mantle</tissue>
    </source>
</reference>
<dbReference type="Gene3D" id="1.10.340.70">
    <property type="match status" value="1"/>
</dbReference>